<evidence type="ECO:0000313" key="8">
    <source>
        <dbReference type="EMBL" id="MCU6797426.1"/>
    </source>
</evidence>
<keyword evidence="9" id="KW-1185">Reference proteome</keyword>
<name>A0ABT2UTR7_9BACL</name>
<comment type="caution">
    <text evidence="8">The sequence shown here is derived from an EMBL/GenBank/DDBJ whole genome shotgun (WGS) entry which is preliminary data.</text>
</comment>
<feature type="transmembrane region" description="Helical" evidence="6">
    <location>
        <begin position="187"/>
        <end position="208"/>
    </location>
</feature>
<evidence type="ECO:0000256" key="1">
    <source>
        <dbReference type="ARBA" id="ARBA00004141"/>
    </source>
</evidence>
<dbReference type="EMBL" id="JAOQIO010000121">
    <property type="protein sequence ID" value="MCU6797426.1"/>
    <property type="molecule type" value="Genomic_DNA"/>
</dbReference>
<feature type="domain" description="ABC transmembrane type-1" evidence="7">
    <location>
        <begin position="86"/>
        <end position="301"/>
    </location>
</feature>
<dbReference type="Gene3D" id="1.10.3720.10">
    <property type="entry name" value="MetI-like"/>
    <property type="match status" value="1"/>
</dbReference>
<feature type="transmembrane region" description="Helical" evidence="6">
    <location>
        <begin position="25"/>
        <end position="44"/>
    </location>
</feature>
<feature type="transmembrane region" description="Helical" evidence="6">
    <location>
        <begin position="90"/>
        <end position="111"/>
    </location>
</feature>
<proteinExistence type="inferred from homology"/>
<dbReference type="Pfam" id="PF00528">
    <property type="entry name" value="BPD_transp_1"/>
    <property type="match status" value="1"/>
</dbReference>
<accession>A0ABT2UTR7</accession>
<dbReference type="SUPFAM" id="SSF161098">
    <property type="entry name" value="MetI-like"/>
    <property type="match status" value="1"/>
</dbReference>
<evidence type="ECO:0000259" key="7">
    <source>
        <dbReference type="PROSITE" id="PS50928"/>
    </source>
</evidence>
<sequence length="314" mass="35992">MKRSLEAIPVKDATISFKKAVRKDIWLYGMMLPGLIYYLLFKYLPMWDMLIAFKDYQPALGFWGSRWVGMEHFERFFSEPIFWQLFRNTAILAVYNIVLFFPLPIIVALMLNELRIQWFKRTVQTFIYIPHFFSIVVVVGITYVMFTTEGGIVNEGVAAMGADKLNFLTGPEWFRPMVTLQVIWKETGYGTIIFLAALAGVDPTLYEASKIDGASRWHQLWYITMPAIKSTIVILLILRLGNFLDTGFEQMLLMINALNREVGEVFDTYVYTNGITQGQFSYSTTVGLFKSVVGLILVVAANHISRKLGEEGVY</sequence>
<evidence type="ECO:0000256" key="5">
    <source>
        <dbReference type="ARBA" id="ARBA00023136"/>
    </source>
</evidence>
<dbReference type="InterPro" id="IPR000515">
    <property type="entry name" value="MetI-like"/>
</dbReference>
<evidence type="ECO:0000256" key="3">
    <source>
        <dbReference type="ARBA" id="ARBA00022692"/>
    </source>
</evidence>
<dbReference type="PANTHER" id="PTHR43496">
    <property type="entry name" value="PROTEIN LPLB"/>
    <property type="match status" value="1"/>
</dbReference>
<evidence type="ECO:0000256" key="6">
    <source>
        <dbReference type="RuleBase" id="RU363032"/>
    </source>
</evidence>
<dbReference type="PANTHER" id="PTHR43496:SF1">
    <property type="entry name" value="POLYGALACTURONAN_RHAMNOGALACTURONAN TRANSPORT SYSTEM PERMEASE PROTEIN YTEP"/>
    <property type="match status" value="1"/>
</dbReference>
<evidence type="ECO:0000313" key="9">
    <source>
        <dbReference type="Proteomes" id="UP001652445"/>
    </source>
</evidence>
<dbReference type="CDD" id="cd06261">
    <property type="entry name" value="TM_PBP2"/>
    <property type="match status" value="1"/>
</dbReference>
<gene>
    <name evidence="8" type="ORF">OB236_35410</name>
</gene>
<protein>
    <submittedName>
        <fullName evidence="8">Sugar ABC transporter permease</fullName>
    </submittedName>
</protein>
<feature type="transmembrane region" description="Helical" evidence="6">
    <location>
        <begin position="280"/>
        <end position="301"/>
    </location>
</feature>
<organism evidence="8 9">
    <name type="scientific">Paenibacillus baimaensis</name>
    <dbReference type="NCBI Taxonomy" id="2982185"/>
    <lineage>
        <taxon>Bacteria</taxon>
        <taxon>Bacillati</taxon>
        <taxon>Bacillota</taxon>
        <taxon>Bacilli</taxon>
        <taxon>Bacillales</taxon>
        <taxon>Paenibacillaceae</taxon>
        <taxon>Paenibacillus</taxon>
    </lineage>
</organism>
<feature type="transmembrane region" description="Helical" evidence="6">
    <location>
        <begin position="220"/>
        <end position="241"/>
    </location>
</feature>
<feature type="transmembrane region" description="Helical" evidence="6">
    <location>
        <begin position="123"/>
        <end position="146"/>
    </location>
</feature>
<keyword evidence="5 6" id="KW-0472">Membrane</keyword>
<dbReference type="PROSITE" id="PS50928">
    <property type="entry name" value="ABC_TM1"/>
    <property type="match status" value="1"/>
</dbReference>
<keyword evidence="4 6" id="KW-1133">Transmembrane helix</keyword>
<dbReference type="InterPro" id="IPR035906">
    <property type="entry name" value="MetI-like_sf"/>
</dbReference>
<comment type="subcellular location">
    <subcellularLocation>
        <location evidence="6">Cell membrane</location>
        <topology evidence="6">Multi-pass membrane protein</topology>
    </subcellularLocation>
    <subcellularLocation>
        <location evidence="1">Membrane</location>
        <topology evidence="1">Multi-pass membrane protein</topology>
    </subcellularLocation>
</comment>
<comment type="similarity">
    <text evidence="6">Belongs to the binding-protein-dependent transport system permease family.</text>
</comment>
<dbReference type="Proteomes" id="UP001652445">
    <property type="component" value="Unassembled WGS sequence"/>
</dbReference>
<keyword evidence="3 6" id="KW-0812">Transmembrane</keyword>
<evidence type="ECO:0000256" key="4">
    <source>
        <dbReference type="ARBA" id="ARBA00022989"/>
    </source>
</evidence>
<evidence type="ECO:0000256" key="2">
    <source>
        <dbReference type="ARBA" id="ARBA00022448"/>
    </source>
</evidence>
<reference evidence="8 9" key="1">
    <citation type="submission" date="2022-09" db="EMBL/GenBank/DDBJ databases">
        <authorList>
            <person name="Han X.L."/>
            <person name="Wang Q."/>
            <person name="Lu T."/>
        </authorList>
    </citation>
    <scope>NUCLEOTIDE SEQUENCE [LARGE SCALE GENOMIC DNA]</scope>
    <source>
        <strain evidence="8 9">WQ 127069</strain>
    </source>
</reference>
<keyword evidence="2 6" id="KW-0813">Transport</keyword>